<evidence type="ECO:0000313" key="4">
    <source>
        <dbReference type="Proteomes" id="UP000236434"/>
    </source>
</evidence>
<dbReference type="Gene3D" id="3.40.50.2300">
    <property type="match status" value="2"/>
</dbReference>
<reference evidence="3 4" key="1">
    <citation type="submission" date="2013-12" db="EMBL/GenBank/DDBJ databases">
        <title>Comparative genomics of Petrotoga isolates.</title>
        <authorList>
            <person name="Nesbo C.L."/>
            <person name="Charchuk R."/>
            <person name="Chow K."/>
        </authorList>
    </citation>
    <scope>NUCLEOTIDE SEQUENCE [LARGE SCALE GENOMIC DNA]</scope>
    <source>
        <strain evidence="3 4">DSM 13574</strain>
    </source>
</reference>
<comment type="caution">
    <text evidence="3">The sequence shown here is derived from an EMBL/GenBank/DDBJ whole genome shotgun (WGS) entry which is preliminary data.</text>
</comment>
<dbReference type="AlphaFoldDB" id="A0A2K1NYP5"/>
<dbReference type="GO" id="GO:0005886">
    <property type="term" value="C:plasma membrane"/>
    <property type="evidence" value="ECO:0007669"/>
    <property type="project" value="InterPro"/>
</dbReference>
<dbReference type="OrthoDB" id="9769871at2"/>
<dbReference type="Pfam" id="PF02608">
    <property type="entry name" value="Bmp"/>
    <property type="match status" value="1"/>
</dbReference>
<evidence type="ECO:0000256" key="1">
    <source>
        <dbReference type="ARBA" id="ARBA00022729"/>
    </source>
</evidence>
<dbReference type="CDD" id="cd19963">
    <property type="entry name" value="PBP1_BMP-like"/>
    <property type="match status" value="1"/>
</dbReference>
<gene>
    <name evidence="3" type="ORF">X929_07200</name>
</gene>
<evidence type="ECO:0000259" key="2">
    <source>
        <dbReference type="Pfam" id="PF02608"/>
    </source>
</evidence>
<evidence type="ECO:0000313" key="3">
    <source>
        <dbReference type="EMBL" id="PNR95664.1"/>
    </source>
</evidence>
<organism evidence="3 4">
    <name type="scientific">Petrotoga olearia DSM 13574</name>
    <dbReference type="NCBI Taxonomy" id="1122955"/>
    <lineage>
        <taxon>Bacteria</taxon>
        <taxon>Thermotogati</taxon>
        <taxon>Thermotogota</taxon>
        <taxon>Thermotogae</taxon>
        <taxon>Petrotogales</taxon>
        <taxon>Petrotogaceae</taxon>
        <taxon>Petrotoga</taxon>
    </lineage>
</organism>
<dbReference type="RefSeq" id="WP_103067308.1">
    <property type="nucleotide sequence ID" value="NZ_AZRL01000020.1"/>
</dbReference>
<dbReference type="Proteomes" id="UP000236434">
    <property type="component" value="Unassembled WGS sequence"/>
</dbReference>
<sequence length="625" mass="73184">MYGTSRSLSRSEYEKANRLANKDFLANISKGKEGYLPCLEDIIHNVEIIKEEKLGLIDIPIERIKGTYYHSRSISFSANFYPLMKTDSEFASKWINLYEAHISEGIRDPVTAYEYMNWFYIVEGNKRVSILKYSDAFSVRGEVTRLIPKWDENNPEIRIYYEFLDFYKKTKINIIWFNKEGKFKELYELIKDYKKKSEFVEKKYDESITSVYLLFRKLYREIAKDKISLTEEEAFLEYLKKFGLENVPVIEREMREQVNELIEELEERLGKPSEPLFKLPQIFAGKTLKVAFLYNTSIGESAWTYSHELGRRYVQKRLGSEIITKYFENISDLKTYERILEQLEEEKFDLIFSTSFDFLQNQNTKDFQNVKFMYFSGYRTTKNINTYFGRMYEPRFLSGMIAGAMTTNNKIGYVASYGIPEVIMGINAFALGAKAVNPKSKVFVGWTNTWSNLEYERDTAEYLINEIGVDVLTHHQDSPEVCKVGEEYGVYTIGYHFDMKDYAPTTHLTSVVWNWGVYYENIIKDVLRGSNFSLFRLFSGSEKIENFWGGLKSGVVCLSPISEIVPSTTKNLIDTVRTDIIENRFHPFRGCIFDKAGNIKVSKGKDIEDEELMKMDWFVDNVYYS</sequence>
<protein>
    <submittedName>
        <fullName evidence="3">ABC transporter substrate-binding protein</fullName>
    </submittedName>
</protein>
<keyword evidence="1" id="KW-0732">Signal</keyword>
<accession>A0A2K1NYP5</accession>
<dbReference type="InterPro" id="IPR003760">
    <property type="entry name" value="PnrA-like"/>
</dbReference>
<dbReference type="PANTHER" id="PTHR43208:SF1">
    <property type="entry name" value="ABC TRANSPORTER SUBSTRATE-BINDING PROTEIN"/>
    <property type="match status" value="1"/>
</dbReference>
<name>A0A2K1NYP5_9BACT</name>
<dbReference type="InterPro" id="IPR052910">
    <property type="entry name" value="ABC-Purine-Binding"/>
</dbReference>
<feature type="domain" description="ABC transporter substrate-binding protein PnrA-like" evidence="2">
    <location>
        <begin position="289"/>
        <end position="573"/>
    </location>
</feature>
<proteinExistence type="predicted"/>
<dbReference type="EMBL" id="AZRL01000020">
    <property type="protein sequence ID" value="PNR95664.1"/>
    <property type="molecule type" value="Genomic_DNA"/>
</dbReference>
<dbReference type="PANTHER" id="PTHR43208">
    <property type="entry name" value="ABC TRANSPORTER SUBSTRATE-BINDING PROTEIN"/>
    <property type="match status" value="1"/>
</dbReference>